<dbReference type="Gene3D" id="1.10.630.10">
    <property type="entry name" value="Cytochrome P450"/>
    <property type="match status" value="1"/>
</dbReference>
<evidence type="ECO:0000256" key="1">
    <source>
        <dbReference type="ARBA" id="ARBA00001971"/>
    </source>
</evidence>
<dbReference type="PANTHER" id="PTHR24291:SF50">
    <property type="entry name" value="BIFUNCTIONAL ALBAFLAVENONE MONOOXYGENASE_TERPENE SYNTHASE"/>
    <property type="match status" value="1"/>
</dbReference>
<comment type="caution">
    <text evidence="9">The sequence shown here is derived from an EMBL/GenBank/DDBJ whole genome shotgun (WGS) entry which is preliminary data.</text>
</comment>
<dbReference type="GO" id="GO:0020037">
    <property type="term" value="F:heme binding"/>
    <property type="evidence" value="ECO:0007669"/>
    <property type="project" value="InterPro"/>
</dbReference>
<keyword evidence="3 8" id="KW-0349">Heme</keyword>
<keyword evidence="5" id="KW-0560">Oxidoreductase</keyword>
<evidence type="ECO:0000313" key="10">
    <source>
        <dbReference type="Proteomes" id="UP000232722"/>
    </source>
</evidence>
<dbReference type="PRINTS" id="PR00385">
    <property type="entry name" value="P450"/>
</dbReference>
<dbReference type="InterPro" id="IPR002403">
    <property type="entry name" value="Cyt_P450_E_grp-IV"/>
</dbReference>
<evidence type="ECO:0000313" key="9">
    <source>
        <dbReference type="EMBL" id="PKC07014.1"/>
    </source>
</evidence>
<dbReference type="Proteomes" id="UP000232722">
    <property type="component" value="Unassembled WGS sequence"/>
</dbReference>
<evidence type="ECO:0000256" key="5">
    <source>
        <dbReference type="ARBA" id="ARBA00023002"/>
    </source>
</evidence>
<dbReference type="SUPFAM" id="SSF48264">
    <property type="entry name" value="Cytochrome P450"/>
    <property type="match status" value="1"/>
</dbReference>
<evidence type="ECO:0000256" key="4">
    <source>
        <dbReference type="ARBA" id="ARBA00022723"/>
    </source>
</evidence>
<evidence type="ECO:0000256" key="6">
    <source>
        <dbReference type="ARBA" id="ARBA00023004"/>
    </source>
</evidence>
<comment type="cofactor">
    <cofactor evidence="1 8">
        <name>heme</name>
        <dbReference type="ChEBI" id="CHEBI:30413"/>
    </cofactor>
</comment>
<sequence length="167" mass="18955">MTFLIAGHDTTNVATCWALYLLAQYPHEQDLLREELYLNCVIEETLRTHTPLPTARRTNLKDEVIGKYYIPKNTEIFIGISVLQRLTEIWGPTTDNFDPKRWLNPSLSKNITNLNYLPFLNGARGCIGNKVALAEAKILLGFQIKKRVFPIPKPDPYLGLAVSIVES</sequence>
<evidence type="ECO:0000256" key="8">
    <source>
        <dbReference type="PIRSR" id="PIRSR602403-1"/>
    </source>
</evidence>
<feature type="binding site" description="axial binding residue" evidence="8">
    <location>
        <position position="126"/>
    </location>
    <ligand>
        <name>heme</name>
        <dbReference type="ChEBI" id="CHEBI:30413"/>
    </ligand>
    <ligandPart>
        <name>Fe</name>
        <dbReference type="ChEBI" id="CHEBI:18248"/>
    </ligandPart>
</feature>
<keyword evidence="6 8" id="KW-0408">Iron</keyword>
<dbReference type="Pfam" id="PF00067">
    <property type="entry name" value="p450"/>
    <property type="match status" value="1"/>
</dbReference>
<name>A0A2N0PJK7_9GLOM</name>
<evidence type="ECO:0000256" key="3">
    <source>
        <dbReference type="ARBA" id="ARBA00022617"/>
    </source>
</evidence>
<dbReference type="InterPro" id="IPR001128">
    <property type="entry name" value="Cyt_P450"/>
</dbReference>
<evidence type="ECO:0000256" key="7">
    <source>
        <dbReference type="ARBA" id="ARBA00023033"/>
    </source>
</evidence>
<proteinExistence type="inferred from homology"/>
<dbReference type="PANTHER" id="PTHR24291">
    <property type="entry name" value="CYTOCHROME P450 FAMILY 4"/>
    <property type="match status" value="1"/>
</dbReference>
<dbReference type="InterPro" id="IPR036396">
    <property type="entry name" value="Cyt_P450_sf"/>
</dbReference>
<gene>
    <name evidence="9" type="ORF">RhiirA5_418790</name>
</gene>
<dbReference type="GO" id="GO:0016705">
    <property type="term" value="F:oxidoreductase activity, acting on paired donors, with incorporation or reduction of molecular oxygen"/>
    <property type="evidence" value="ECO:0007669"/>
    <property type="project" value="InterPro"/>
</dbReference>
<keyword evidence="7" id="KW-0503">Monooxygenase</keyword>
<accession>A0A2N0PJK7</accession>
<organism evidence="9 10">
    <name type="scientific">Rhizophagus irregularis</name>
    <dbReference type="NCBI Taxonomy" id="588596"/>
    <lineage>
        <taxon>Eukaryota</taxon>
        <taxon>Fungi</taxon>
        <taxon>Fungi incertae sedis</taxon>
        <taxon>Mucoromycota</taxon>
        <taxon>Glomeromycotina</taxon>
        <taxon>Glomeromycetes</taxon>
        <taxon>Glomerales</taxon>
        <taxon>Glomeraceae</taxon>
        <taxon>Rhizophagus</taxon>
    </lineage>
</organism>
<dbReference type="GO" id="GO:0005506">
    <property type="term" value="F:iron ion binding"/>
    <property type="evidence" value="ECO:0007669"/>
    <property type="project" value="InterPro"/>
</dbReference>
<dbReference type="VEuPathDB" id="FungiDB:RhiirA1_476551"/>
<dbReference type="EMBL" id="LLXJ01000688">
    <property type="protein sequence ID" value="PKC07014.1"/>
    <property type="molecule type" value="Genomic_DNA"/>
</dbReference>
<evidence type="ECO:0000256" key="2">
    <source>
        <dbReference type="ARBA" id="ARBA00010617"/>
    </source>
</evidence>
<keyword evidence="4 8" id="KW-0479">Metal-binding</keyword>
<protein>
    <submittedName>
        <fullName evidence="9">Cytochrome P450</fullName>
    </submittedName>
</protein>
<dbReference type="GO" id="GO:0004497">
    <property type="term" value="F:monooxygenase activity"/>
    <property type="evidence" value="ECO:0007669"/>
    <property type="project" value="UniProtKB-KW"/>
</dbReference>
<reference evidence="9 10" key="1">
    <citation type="submission" date="2016-04" db="EMBL/GenBank/DDBJ databases">
        <title>Genome analyses suggest a sexual origin of heterokaryosis in a supposedly ancient asexual fungus.</title>
        <authorList>
            <person name="Ropars J."/>
            <person name="Sedzielewska K."/>
            <person name="Noel J."/>
            <person name="Charron P."/>
            <person name="Farinelli L."/>
            <person name="Marton T."/>
            <person name="Kruger M."/>
            <person name="Pelin A."/>
            <person name="Brachmann A."/>
            <person name="Corradi N."/>
        </authorList>
    </citation>
    <scope>NUCLEOTIDE SEQUENCE [LARGE SCALE GENOMIC DNA]</scope>
    <source>
        <strain evidence="9 10">A5</strain>
    </source>
</reference>
<reference evidence="9 10" key="2">
    <citation type="submission" date="2017-09" db="EMBL/GenBank/DDBJ databases">
        <title>Extensive intraspecific genome diversity in a model arbuscular mycorrhizal fungus.</title>
        <authorList>
            <person name="Chen E.C."/>
            <person name="Morin E."/>
            <person name="Beaudet D."/>
            <person name="Noel J."/>
            <person name="Ndikumana S."/>
            <person name="Charron P."/>
            <person name="St-Onge C."/>
            <person name="Giorgi J."/>
            <person name="Grigoriev I.V."/>
            <person name="Roux C."/>
            <person name="Martin F.M."/>
            <person name="Corradi N."/>
        </authorList>
    </citation>
    <scope>NUCLEOTIDE SEQUENCE [LARGE SCALE GENOMIC DNA]</scope>
    <source>
        <strain evidence="9 10">A5</strain>
    </source>
</reference>
<dbReference type="AlphaFoldDB" id="A0A2N0PJK7"/>
<dbReference type="InterPro" id="IPR050196">
    <property type="entry name" value="Cytochrome_P450_Monoox"/>
</dbReference>
<comment type="similarity">
    <text evidence="2">Belongs to the cytochrome P450 family.</text>
</comment>
<dbReference type="PRINTS" id="PR00465">
    <property type="entry name" value="EP450IV"/>
</dbReference>